<evidence type="ECO:0000256" key="4">
    <source>
        <dbReference type="SAM" id="MobiDB-lite"/>
    </source>
</evidence>
<sequence>MQSISYASHQFPPEIIRHAVWSYLGFTLNYRDVEELLVERGRYVSYVTVGRWIHKFGPTFACKLRRPRPASTWHLDEVIVSIQGRSVCLLRAVDCEREIPEIIAQPRRDKAAALKLMCKLLKKQGFAPGMLVTDKLGFYGAAKLELSLSAQRKRDLRKNNRAENSQQVVRRRQRKMQDFKSVAAAQRRPISRPTLRLFGAEAVEQLQIAALEVSTRRSNAQSSSR</sequence>
<accession>A0ABS0HTZ1</accession>
<keyword evidence="7" id="KW-1185">Reference proteome</keyword>
<evidence type="ECO:0000259" key="5">
    <source>
        <dbReference type="Pfam" id="PF13610"/>
    </source>
</evidence>
<comment type="caution">
    <text evidence="6">The sequence shown here is derived from an EMBL/GenBank/DDBJ whole genome shotgun (WGS) entry which is preliminary data.</text>
</comment>
<feature type="domain" description="DDE" evidence="5">
    <location>
        <begin position="71"/>
        <end position="187"/>
    </location>
</feature>
<keyword evidence="1" id="KW-0815">Transposition</keyword>
<gene>
    <name evidence="6" type="ORF">I2H36_12900</name>
</gene>
<dbReference type="RefSeq" id="WP_196264600.1">
    <property type="nucleotide sequence ID" value="NZ_JADQDN010000006.1"/>
</dbReference>
<dbReference type="Proteomes" id="UP000611708">
    <property type="component" value="Unassembled WGS sequence"/>
</dbReference>
<dbReference type="PANTHER" id="PTHR35528">
    <property type="entry name" value="BLL1675 PROTEIN"/>
    <property type="match status" value="1"/>
</dbReference>
<proteinExistence type="predicted"/>
<dbReference type="InterPro" id="IPR052183">
    <property type="entry name" value="IS_Transposase"/>
</dbReference>
<dbReference type="InterPro" id="IPR047930">
    <property type="entry name" value="Transpos_IS6"/>
</dbReference>
<evidence type="ECO:0000313" key="6">
    <source>
        <dbReference type="EMBL" id="MBF9196943.1"/>
    </source>
</evidence>
<evidence type="ECO:0000256" key="2">
    <source>
        <dbReference type="ARBA" id="ARBA00023125"/>
    </source>
</evidence>
<protein>
    <submittedName>
        <fullName evidence="6">IS6 family transposase</fullName>
    </submittedName>
</protein>
<dbReference type="EMBL" id="JADQDN010000006">
    <property type="protein sequence ID" value="MBF9196943.1"/>
    <property type="molecule type" value="Genomic_DNA"/>
</dbReference>
<dbReference type="PANTHER" id="PTHR35528:SF3">
    <property type="entry name" value="BLL1675 PROTEIN"/>
    <property type="match status" value="1"/>
</dbReference>
<keyword evidence="2" id="KW-0238">DNA-binding</keyword>
<evidence type="ECO:0000256" key="3">
    <source>
        <dbReference type="ARBA" id="ARBA00023172"/>
    </source>
</evidence>
<organism evidence="6 7">
    <name type="scientific">Microvirga terrestris</name>
    <dbReference type="NCBI Taxonomy" id="2791024"/>
    <lineage>
        <taxon>Bacteria</taxon>
        <taxon>Pseudomonadati</taxon>
        <taxon>Pseudomonadota</taxon>
        <taxon>Alphaproteobacteria</taxon>
        <taxon>Hyphomicrobiales</taxon>
        <taxon>Methylobacteriaceae</taxon>
        <taxon>Microvirga</taxon>
    </lineage>
</organism>
<dbReference type="Pfam" id="PF13610">
    <property type="entry name" value="DDE_Tnp_IS240"/>
    <property type="match status" value="1"/>
</dbReference>
<dbReference type="NCBIfam" id="NF033587">
    <property type="entry name" value="transpos_IS6"/>
    <property type="match status" value="1"/>
</dbReference>
<feature type="region of interest" description="Disordered" evidence="4">
    <location>
        <begin position="155"/>
        <end position="185"/>
    </location>
</feature>
<evidence type="ECO:0000256" key="1">
    <source>
        <dbReference type="ARBA" id="ARBA00022578"/>
    </source>
</evidence>
<reference evidence="6 7" key="1">
    <citation type="submission" date="2020-11" db="EMBL/GenBank/DDBJ databases">
        <authorList>
            <person name="Kim M.K."/>
        </authorList>
    </citation>
    <scope>NUCLEOTIDE SEQUENCE [LARGE SCALE GENOMIC DNA]</scope>
    <source>
        <strain evidence="6 7">BT290</strain>
    </source>
</reference>
<evidence type="ECO:0000313" key="7">
    <source>
        <dbReference type="Proteomes" id="UP000611708"/>
    </source>
</evidence>
<dbReference type="InterPro" id="IPR032874">
    <property type="entry name" value="DDE_dom"/>
</dbReference>
<name>A0ABS0HTZ1_9HYPH</name>
<keyword evidence="3" id="KW-0233">DNA recombination</keyword>